<evidence type="ECO:0000256" key="1">
    <source>
        <dbReference type="ARBA" id="ARBA00007251"/>
    </source>
</evidence>
<feature type="domain" description="Nudix hydrolase" evidence="3">
    <location>
        <begin position="29"/>
        <end position="135"/>
    </location>
</feature>
<protein>
    <submittedName>
        <fullName evidence="4">EIF-2B GDP-GTP exchange factor subunit alpha</fullName>
    </submittedName>
</protein>
<evidence type="ECO:0000313" key="5">
    <source>
        <dbReference type="Proteomes" id="UP000785200"/>
    </source>
</evidence>
<dbReference type="GO" id="GO:0046523">
    <property type="term" value="F:S-methyl-5-thioribose-1-phosphate isomerase activity"/>
    <property type="evidence" value="ECO:0007669"/>
    <property type="project" value="TreeGrafter"/>
</dbReference>
<dbReference type="AlphaFoldDB" id="A0A9P6VNS2"/>
<dbReference type="Proteomes" id="UP000785200">
    <property type="component" value="Unassembled WGS sequence"/>
</dbReference>
<dbReference type="InterPro" id="IPR042529">
    <property type="entry name" value="IF_2B-like_C"/>
</dbReference>
<evidence type="ECO:0000256" key="2">
    <source>
        <dbReference type="RuleBase" id="RU003814"/>
    </source>
</evidence>
<dbReference type="Gene3D" id="3.40.50.10470">
    <property type="entry name" value="Translation initiation factor eif-2b, domain 2"/>
    <property type="match status" value="1"/>
</dbReference>
<keyword evidence="5" id="KW-1185">Reference proteome</keyword>
<accession>A0A9P6VNS2</accession>
<evidence type="ECO:0000259" key="3">
    <source>
        <dbReference type="Pfam" id="PF00293"/>
    </source>
</evidence>
<organism evidence="4 5">
    <name type="scientific">Hyphodiscus hymeniophilus</name>
    <dbReference type="NCBI Taxonomy" id="353542"/>
    <lineage>
        <taxon>Eukaryota</taxon>
        <taxon>Fungi</taxon>
        <taxon>Dikarya</taxon>
        <taxon>Ascomycota</taxon>
        <taxon>Pezizomycotina</taxon>
        <taxon>Leotiomycetes</taxon>
        <taxon>Helotiales</taxon>
        <taxon>Hyphodiscaceae</taxon>
        <taxon>Hyphodiscus</taxon>
    </lineage>
</organism>
<dbReference type="CDD" id="cd18872">
    <property type="entry name" value="NUDIX_eIF-2B"/>
    <property type="match status" value="1"/>
</dbReference>
<proteinExistence type="inferred from homology"/>
<comment type="similarity">
    <text evidence="1 2">Belongs to the eIF-2B alpha/beta/delta subunits family.</text>
</comment>
<evidence type="ECO:0000313" key="4">
    <source>
        <dbReference type="EMBL" id="KAG0650887.1"/>
    </source>
</evidence>
<reference evidence="4" key="1">
    <citation type="submission" date="2019-07" db="EMBL/GenBank/DDBJ databases">
        <title>Hyphodiscus hymeniophilus genome sequencing and assembly.</title>
        <authorList>
            <person name="Kramer G."/>
            <person name="Nodwell J."/>
        </authorList>
    </citation>
    <scope>NUCLEOTIDE SEQUENCE</scope>
    <source>
        <strain evidence="4">ATCC 34498</strain>
    </source>
</reference>
<dbReference type="PANTHER" id="PTHR43475:SF3">
    <property type="entry name" value="TRANSLATION INITIATION FACTOR EIF-2B SUBUNIT FAMILY PROTEIN (AFU_ORTHOLOGUE AFUA_2G14290)"/>
    <property type="match status" value="1"/>
</dbReference>
<dbReference type="Pfam" id="PF00293">
    <property type="entry name" value="NUDIX"/>
    <property type="match status" value="1"/>
</dbReference>
<name>A0A9P6VNS2_9HELO</name>
<comment type="caution">
    <text evidence="4">The sequence shown here is derived from an EMBL/GenBank/DDBJ whole genome shotgun (WGS) entry which is preliminary data.</text>
</comment>
<dbReference type="InterPro" id="IPR000086">
    <property type="entry name" value="NUDIX_hydrolase_dom"/>
</dbReference>
<dbReference type="PANTHER" id="PTHR43475">
    <property type="entry name" value="METHYLTHIORIBOSE-1-PHOSPHATE ISOMERASE"/>
    <property type="match status" value="1"/>
</dbReference>
<dbReference type="GO" id="GO:0019509">
    <property type="term" value="P:L-methionine salvage from methylthioadenosine"/>
    <property type="evidence" value="ECO:0007669"/>
    <property type="project" value="TreeGrafter"/>
</dbReference>
<dbReference type="Gene3D" id="3.90.79.10">
    <property type="entry name" value="Nucleoside Triphosphate Pyrophosphohydrolase"/>
    <property type="match status" value="1"/>
</dbReference>
<sequence>MASDLRQRAIVSSFICTSSLSPTGFTFALFKRSQDVSTYRGKWAVCSGSIDPTDTSPEFAAKREISEETTLDGNDITLLRRGKPFSLVDEKLKTEWTIHPFAWQLKPNAKPIMFDWEHTEHQFVKPDELENYDHVPQLEIGMKRVLVSEETEKGLAILRDDHESGAQALAVKALEILRSFVNGDEMSKIADPESYWRELRWRAWHLAKNGRPSMGAAIQSVIFKALAAADSNWSQNGSSTFHTLDTLIMRNIINSAIEATAATRMSSLQNLAQHFVEFIERNHSSEHGNDQSISPTHIVTLSSSGSIMKCLAKLIESSSKQAVAIRLTVLESRPNFEGVSFVNKLLSTIEKDSNVLAKLKIEIVNDASVASVVENADYLLIGGDKVLQDGKVSNKIGSLPAAILAKVLNPKCRVVALFETSKITHTDFDSEHPKTEYNDASEMVNAWPATELSGLEENRSLGFQLEVKNAYFEWVPAQYIDAYISEEGVLGVNEIAKLSAASSDLENKLFGDL</sequence>
<dbReference type="EMBL" id="VNKQ01000005">
    <property type="protein sequence ID" value="KAG0650887.1"/>
    <property type="molecule type" value="Genomic_DNA"/>
</dbReference>
<dbReference type="Pfam" id="PF01008">
    <property type="entry name" value="IF-2B"/>
    <property type="match status" value="1"/>
</dbReference>
<dbReference type="SUPFAM" id="SSF100950">
    <property type="entry name" value="NagB/RpiA/CoA transferase-like"/>
    <property type="match status" value="1"/>
</dbReference>
<gene>
    <name evidence="4" type="ORF">D0Z07_2222</name>
</gene>
<dbReference type="InterPro" id="IPR015797">
    <property type="entry name" value="NUDIX_hydrolase-like_dom_sf"/>
</dbReference>
<dbReference type="OrthoDB" id="206213at2759"/>
<dbReference type="InterPro" id="IPR037171">
    <property type="entry name" value="NagB/RpiA_transferase-like"/>
</dbReference>
<dbReference type="InterPro" id="IPR000649">
    <property type="entry name" value="IF-2B-related"/>
</dbReference>
<dbReference type="SUPFAM" id="SSF55811">
    <property type="entry name" value="Nudix"/>
    <property type="match status" value="1"/>
</dbReference>